<proteinExistence type="predicted"/>
<name>A0ACA9SHF2_9GLOM</name>
<evidence type="ECO:0000313" key="2">
    <source>
        <dbReference type="Proteomes" id="UP000789920"/>
    </source>
</evidence>
<dbReference type="Proteomes" id="UP000789920">
    <property type="component" value="Unassembled WGS sequence"/>
</dbReference>
<accession>A0ACA9SHF2</accession>
<feature type="non-terminal residue" evidence="1">
    <location>
        <position position="40"/>
    </location>
</feature>
<comment type="caution">
    <text evidence="1">The sequence shown here is derived from an EMBL/GenBank/DDBJ whole genome shotgun (WGS) entry which is preliminary data.</text>
</comment>
<reference evidence="1" key="1">
    <citation type="submission" date="2021-06" db="EMBL/GenBank/DDBJ databases">
        <authorList>
            <person name="Kallberg Y."/>
            <person name="Tangrot J."/>
            <person name="Rosling A."/>
        </authorList>
    </citation>
    <scope>NUCLEOTIDE SEQUENCE</scope>
    <source>
        <strain evidence="1">MA461A</strain>
    </source>
</reference>
<protein>
    <submittedName>
        <fullName evidence="1">4_t:CDS:1</fullName>
    </submittedName>
</protein>
<gene>
    <name evidence="1" type="ORF">RPERSI_LOCUS31234</name>
</gene>
<dbReference type="EMBL" id="CAJVQC010125184">
    <property type="protein sequence ID" value="CAG8839928.1"/>
    <property type="molecule type" value="Genomic_DNA"/>
</dbReference>
<organism evidence="1 2">
    <name type="scientific">Racocetra persica</name>
    <dbReference type="NCBI Taxonomy" id="160502"/>
    <lineage>
        <taxon>Eukaryota</taxon>
        <taxon>Fungi</taxon>
        <taxon>Fungi incertae sedis</taxon>
        <taxon>Mucoromycota</taxon>
        <taxon>Glomeromycotina</taxon>
        <taxon>Glomeromycetes</taxon>
        <taxon>Diversisporales</taxon>
        <taxon>Gigasporaceae</taxon>
        <taxon>Racocetra</taxon>
    </lineage>
</organism>
<keyword evidence="2" id="KW-1185">Reference proteome</keyword>
<evidence type="ECO:0000313" key="1">
    <source>
        <dbReference type="EMBL" id="CAG8839928.1"/>
    </source>
</evidence>
<feature type="non-terminal residue" evidence="1">
    <location>
        <position position="1"/>
    </location>
</feature>
<sequence>SSHELKKRSHHAKTHTSRGKKIYLELVLKDKEKVQYYAAK</sequence>